<accession>A0A317L1G5</accession>
<evidence type="ECO:0000259" key="4">
    <source>
        <dbReference type="Pfam" id="PF22725"/>
    </source>
</evidence>
<dbReference type="Gene3D" id="3.40.50.720">
    <property type="entry name" value="NAD(P)-binding Rossmann-like Domain"/>
    <property type="match status" value="1"/>
</dbReference>
<evidence type="ECO:0000259" key="3">
    <source>
        <dbReference type="Pfam" id="PF01408"/>
    </source>
</evidence>
<dbReference type="EMBL" id="QGTD01000005">
    <property type="protein sequence ID" value="PWU69316.1"/>
    <property type="molecule type" value="Genomic_DNA"/>
</dbReference>
<keyword evidence="6" id="KW-1185">Reference proteome</keyword>
<comment type="similarity">
    <text evidence="1">Belongs to the Gfo/Idh/MocA family.</text>
</comment>
<protein>
    <submittedName>
        <fullName evidence="5">Gfo/Idh/MocA family oxidoreductase</fullName>
    </submittedName>
</protein>
<gene>
    <name evidence="5" type="ORF">DLJ74_04860</name>
</gene>
<feature type="domain" description="Gfo/Idh/MocA-like oxidoreductase N-terminal" evidence="3">
    <location>
        <begin position="5"/>
        <end position="122"/>
    </location>
</feature>
<sequence length="331" mass="37233">MPKLRWGVLSTAKIGQEQVIPAIQRSSNGEVVAIASRKLEKAQEVADKWAIPKAYDSYDALLKDEQIDAVYIPLPNSMHKQWMIEAANFKKHVLCEKPVALNNGELLEMIETAKQNKITFMEAFMYQFHPQHQKVKKLISNGEIGEIVMMRASFSFYLDNDQNIRLQNHLGGGAMYDVGCYTLHAIRNILSDEPISVYASSTKKGESQVDTTMIGVLTFHDGKLGVFDTSFDTINRQSYEVVGSKGTITVTTAFRPDENENMAGELVLKKEGQTPVTHKEAGDQYKLMVENFASSVLEQKPLAYNVEEMKKQMAILDAVYQSSRENKVIKL</sequence>
<dbReference type="OrthoDB" id="9815825at2"/>
<evidence type="ECO:0000256" key="1">
    <source>
        <dbReference type="ARBA" id="ARBA00010928"/>
    </source>
</evidence>
<organism evidence="5 6">
    <name type="scientific">Gracilibacillus dipsosauri</name>
    <dbReference type="NCBI Taxonomy" id="178340"/>
    <lineage>
        <taxon>Bacteria</taxon>
        <taxon>Bacillati</taxon>
        <taxon>Bacillota</taxon>
        <taxon>Bacilli</taxon>
        <taxon>Bacillales</taxon>
        <taxon>Bacillaceae</taxon>
        <taxon>Gracilibacillus</taxon>
    </lineage>
</organism>
<dbReference type="Pfam" id="PF01408">
    <property type="entry name" value="GFO_IDH_MocA"/>
    <property type="match status" value="1"/>
</dbReference>
<evidence type="ECO:0000313" key="5">
    <source>
        <dbReference type="EMBL" id="PWU69316.1"/>
    </source>
</evidence>
<name>A0A317L1G5_9BACI</name>
<comment type="caution">
    <text evidence="5">The sequence shown here is derived from an EMBL/GenBank/DDBJ whole genome shotgun (WGS) entry which is preliminary data.</text>
</comment>
<evidence type="ECO:0000313" key="6">
    <source>
        <dbReference type="Proteomes" id="UP000245624"/>
    </source>
</evidence>
<dbReference type="InterPro" id="IPR055170">
    <property type="entry name" value="GFO_IDH_MocA-like_dom"/>
</dbReference>
<dbReference type="SUPFAM" id="SSF51735">
    <property type="entry name" value="NAD(P)-binding Rossmann-fold domains"/>
    <property type="match status" value="1"/>
</dbReference>
<dbReference type="SUPFAM" id="SSF55347">
    <property type="entry name" value="Glyceraldehyde-3-phosphate dehydrogenase-like, C-terminal domain"/>
    <property type="match status" value="1"/>
</dbReference>
<keyword evidence="2" id="KW-0560">Oxidoreductase</keyword>
<reference evidence="5 6" key="1">
    <citation type="submission" date="2018-05" db="EMBL/GenBank/DDBJ databases">
        <title>Genomic analysis of Gracilibacillus dipsosauri DD1 reveals novel features of a salt-tolerant amylase.</title>
        <authorList>
            <person name="Deutch C.E."/>
            <person name="Yang S."/>
        </authorList>
    </citation>
    <scope>NUCLEOTIDE SEQUENCE [LARGE SCALE GENOMIC DNA]</scope>
    <source>
        <strain evidence="5 6">DD1</strain>
    </source>
</reference>
<dbReference type="AlphaFoldDB" id="A0A317L1G5"/>
<dbReference type="Gene3D" id="3.30.360.10">
    <property type="entry name" value="Dihydrodipicolinate Reductase, domain 2"/>
    <property type="match status" value="1"/>
</dbReference>
<feature type="domain" description="GFO/IDH/MocA-like oxidoreductase" evidence="4">
    <location>
        <begin position="132"/>
        <end position="248"/>
    </location>
</feature>
<dbReference type="InterPro" id="IPR000683">
    <property type="entry name" value="Gfo/Idh/MocA-like_OxRdtase_N"/>
</dbReference>
<dbReference type="GO" id="GO:0016491">
    <property type="term" value="F:oxidoreductase activity"/>
    <property type="evidence" value="ECO:0007669"/>
    <property type="project" value="UniProtKB-KW"/>
</dbReference>
<dbReference type="RefSeq" id="WP_109983569.1">
    <property type="nucleotide sequence ID" value="NZ_JAJUIE010000031.1"/>
</dbReference>
<dbReference type="GO" id="GO:0000166">
    <property type="term" value="F:nucleotide binding"/>
    <property type="evidence" value="ECO:0007669"/>
    <property type="project" value="InterPro"/>
</dbReference>
<dbReference type="PANTHER" id="PTHR22604">
    <property type="entry name" value="OXIDOREDUCTASES"/>
    <property type="match status" value="1"/>
</dbReference>
<dbReference type="Pfam" id="PF22725">
    <property type="entry name" value="GFO_IDH_MocA_C3"/>
    <property type="match status" value="1"/>
</dbReference>
<dbReference type="PANTHER" id="PTHR22604:SF105">
    <property type="entry name" value="TRANS-1,2-DIHYDROBENZENE-1,2-DIOL DEHYDROGENASE"/>
    <property type="match status" value="1"/>
</dbReference>
<dbReference type="InterPro" id="IPR036291">
    <property type="entry name" value="NAD(P)-bd_dom_sf"/>
</dbReference>
<proteinExistence type="inferred from homology"/>
<dbReference type="InterPro" id="IPR050984">
    <property type="entry name" value="Gfo/Idh/MocA_domain"/>
</dbReference>
<dbReference type="Proteomes" id="UP000245624">
    <property type="component" value="Unassembled WGS sequence"/>
</dbReference>
<evidence type="ECO:0000256" key="2">
    <source>
        <dbReference type="ARBA" id="ARBA00023002"/>
    </source>
</evidence>